<feature type="compositionally biased region" description="Low complexity" evidence="1">
    <location>
        <begin position="31"/>
        <end position="63"/>
    </location>
</feature>
<keyword evidence="2" id="KW-0812">Transmembrane</keyword>
<dbReference type="PANTHER" id="PTHR10357">
    <property type="entry name" value="ALPHA-AMYLASE FAMILY MEMBER"/>
    <property type="match status" value="1"/>
</dbReference>
<dbReference type="OrthoDB" id="1740265at2759"/>
<dbReference type="RefSeq" id="XP_018025994.1">
    <property type="nucleotide sequence ID" value="XM_018170505.1"/>
</dbReference>
<keyword evidence="4" id="KW-1185">Reference proteome</keyword>
<dbReference type="GO" id="GO:0004556">
    <property type="term" value="F:alpha-amylase activity"/>
    <property type="evidence" value="ECO:0007669"/>
    <property type="project" value="TreeGrafter"/>
</dbReference>
<dbReference type="GeneID" id="108681470"/>
<evidence type="ECO:0000313" key="5">
    <source>
        <dbReference type="RefSeq" id="XP_018025994.1"/>
    </source>
</evidence>
<dbReference type="KEGG" id="hazt:108681470"/>
<feature type="region of interest" description="Disordered" evidence="1">
    <location>
        <begin position="172"/>
        <end position="195"/>
    </location>
</feature>
<name>A0A8B7PIL0_HYAAZ</name>
<dbReference type="AlphaFoldDB" id="A0A8B7PIL0"/>
<accession>A0A8B7PIL0</accession>
<keyword evidence="2" id="KW-1133">Transmembrane helix</keyword>
<evidence type="ECO:0000313" key="4">
    <source>
        <dbReference type="Proteomes" id="UP000694843"/>
    </source>
</evidence>
<gene>
    <name evidence="5" type="primary">LOC108681470</name>
</gene>
<dbReference type="Pfam" id="PF00128">
    <property type="entry name" value="Alpha-amylase"/>
    <property type="match status" value="1"/>
</dbReference>
<feature type="region of interest" description="Disordered" evidence="1">
    <location>
        <begin position="23"/>
        <end position="66"/>
    </location>
</feature>
<feature type="domain" description="Glycosyl hydrolase family 13 catalytic" evidence="3">
    <location>
        <begin position="336"/>
        <end position="439"/>
    </location>
</feature>
<sequence length="624" mass="67533">MDVGGISLPSIIYTAVDLGEGEQLQSDDSADVVQSDDSADVVQSDDSADAAQSDDSVEAAQSDNSADLAQSDTTFMDAEDLSYAAPASLCHGAVDDESCQFLLDATSDNGSCTPSPAAPVYGLLHHHHPLASFNQHSAANISPELCSSVVMLTDRAGPVTVLNSEHLFLPHHLPDAGTRSPSPSDSSSQSSESQEGLGLLSLHQYQALCGTPQDSPQLNYSTLPPDHIIAGMKCAPLDPLNAMLVAGKEDLATAQNLNKKRYEGRCLVGDINIDARYRDAFYVKWNWTKIRQTCALAYLALLLALFVMGIALLVQMPQGHDCDPVRQWWQGAVSYQVLVPSFKDTNDDGVGDLQGVVAKLDYIEGLGVSMVRLVPVFERAEGHYERLLLPQDPEPQLPHPAPEVVWNLTRVHGALGSSSDVQLLAALLHVRGMKLLLDLPLSLGLNTQHLVVPGVTATWPPPERVSVSAALAEARRALPYWLRLGVDGFVFPDLHELVSEHSAHLVVDAVAEWRQLLDVSPRRGQDRILVLTSKLIHSLPGGSPAPHSSSHSLAPEDDFLGDLAKHLENGNELFECASCTRYPNNNGNDPDPHYGINHDFSYLQNDRAALLDPYEPEDRAGCRI</sequence>
<dbReference type="InterPro" id="IPR006047">
    <property type="entry name" value="GH13_cat_dom"/>
</dbReference>
<dbReference type="Proteomes" id="UP000694843">
    <property type="component" value="Unplaced"/>
</dbReference>
<dbReference type="PANTHER" id="PTHR10357:SF179">
    <property type="entry name" value="NEUTRAL AND BASIC AMINO ACID TRANSPORT PROTEIN RBAT"/>
    <property type="match status" value="1"/>
</dbReference>
<reference evidence="5" key="1">
    <citation type="submission" date="2025-08" db="UniProtKB">
        <authorList>
            <consortium name="RefSeq"/>
        </authorList>
    </citation>
    <scope>IDENTIFICATION</scope>
    <source>
        <tissue evidence="5">Whole organism</tissue>
    </source>
</reference>
<dbReference type="InterPro" id="IPR017853">
    <property type="entry name" value="GH"/>
</dbReference>
<feature type="transmembrane region" description="Helical" evidence="2">
    <location>
        <begin position="294"/>
        <end position="314"/>
    </location>
</feature>
<organism evidence="4 5">
    <name type="scientific">Hyalella azteca</name>
    <name type="common">Amphipod</name>
    <dbReference type="NCBI Taxonomy" id="294128"/>
    <lineage>
        <taxon>Eukaryota</taxon>
        <taxon>Metazoa</taxon>
        <taxon>Ecdysozoa</taxon>
        <taxon>Arthropoda</taxon>
        <taxon>Crustacea</taxon>
        <taxon>Multicrustacea</taxon>
        <taxon>Malacostraca</taxon>
        <taxon>Eumalacostraca</taxon>
        <taxon>Peracarida</taxon>
        <taxon>Amphipoda</taxon>
        <taxon>Senticaudata</taxon>
        <taxon>Talitrida</taxon>
        <taxon>Talitroidea</taxon>
        <taxon>Hyalellidae</taxon>
        <taxon>Hyalella</taxon>
    </lineage>
</organism>
<dbReference type="GO" id="GO:0009313">
    <property type="term" value="P:oligosaccharide catabolic process"/>
    <property type="evidence" value="ECO:0007669"/>
    <property type="project" value="TreeGrafter"/>
</dbReference>
<proteinExistence type="predicted"/>
<dbReference type="SUPFAM" id="SSF51445">
    <property type="entry name" value="(Trans)glycosidases"/>
    <property type="match status" value="1"/>
</dbReference>
<keyword evidence="2" id="KW-0472">Membrane</keyword>
<dbReference type="Gene3D" id="3.20.20.80">
    <property type="entry name" value="Glycosidases"/>
    <property type="match status" value="1"/>
</dbReference>
<evidence type="ECO:0000259" key="3">
    <source>
        <dbReference type="Pfam" id="PF00128"/>
    </source>
</evidence>
<protein>
    <submittedName>
        <fullName evidence="5">Uncharacterized protein LOC108681470</fullName>
    </submittedName>
</protein>
<evidence type="ECO:0000256" key="2">
    <source>
        <dbReference type="SAM" id="Phobius"/>
    </source>
</evidence>
<feature type="compositionally biased region" description="Low complexity" evidence="1">
    <location>
        <begin position="180"/>
        <end position="195"/>
    </location>
</feature>
<evidence type="ECO:0000256" key="1">
    <source>
        <dbReference type="SAM" id="MobiDB-lite"/>
    </source>
</evidence>